<feature type="domain" description="Glycosyl transferase family 1" evidence="3">
    <location>
        <begin position="313"/>
        <end position="460"/>
    </location>
</feature>
<dbReference type="PANTHER" id="PTHR12526">
    <property type="entry name" value="GLYCOSYLTRANSFERASE"/>
    <property type="match status" value="1"/>
</dbReference>
<dbReference type="PANTHER" id="PTHR12526:SF629">
    <property type="entry name" value="TEICHURONIC ACID BIOSYNTHESIS GLYCOSYLTRANSFERASE TUAH-RELATED"/>
    <property type="match status" value="1"/>
</dbReference>
<dbReference type="EMBL" id="BAAALY010000018">
    <property type="protein sequence ID" value="GAA1559042.1"/>
    <property type="molecule type" value="Genomic_DNA"/>
</dbReference>
<sequence>MKTLPDAPVLRESFPHRFPHKGVLPEGHYYTLTWGIPYDFGGMTTVALERSSAFARQDNRTVEILTLSAELKDQDRERELRAEGRIDRRVNLRNIWKDLTSWSDRKLRRMVGTSDVDTTAASDVLKRAGSESTEVRRDADDHDLQVDRYHDNGALVLSDRLDMNKRGKRGGRRISLFDRKQNLIAQWPTARALYQAWLDVVIGNKPSYLISDSSFTGGLVFDYRRNNVVLCQVVHNHFLSNPNGSNFGELTTGKIRYISHLDSFDVITTLTDQQRDDMDKAKLSAGKLRTVSNLTEELDGDPTAPRSHERGSMIARLVPQKRVDDAIRAIGKVSAHAPDVTLDVYGEGDERPELTGLIDRLGVTDSVRLRGHSPGAKRNFHTSAFSLLTSRYEGQGLVLLESMSAGCIPISYAVDYGPADIIDDGINGFVVPAGDVDALSKTILRFLSMPEDEVQAMRRAAIARAADFFEAPIVQRWGEVLAERSFEPIVRLEQLHPILNEATADDENIDIVVALEGLDGYVPEDIYISWKSRTGNFYGRVAAEYHGSVIRAAIPISRLSTIPAGYVDFSVDLVDGRSFNRARIKSENSDISNITELMSLYATKHGNLSCRILAPQEASAQLTSTSSP</sequence>
<evidence type="ECO:0000256" key="1">
    <source>
        <dbReference type="ARBA" id="ARBA00022676"/>
    </source>
</evidence>
<keyword evidence="5" id="KW-1185">Reference proteome</keyword>
<proteinExistence type="predicted"/>
<accession>A0ABP4NBF9</accession>
<dbReference type="InterPro" id="IPR001296">
    <property type="entry name" value="Glyco_trans_1"/>
</dbReference>
<keyword evidence="1" id="KW-0328">Glycosyltransferase</keyword>
<comment type="caution">
    <text evidence="4">The sequence shown here is derived from an EMBL/GenBank/DDBJ whole genome shotgun (WGS) entry which is preliminary data.</text>
</comment>
<keyword evidence="2" id="KW-0808">Transferase</keyword>
<reference evidence="5" key="1">
    <citation type="journal article" date="2019" name="Int. J. Syst. Evol. Microbiol.">
        <title>The Global Catalogue of Microorganisms (GCM) 10K type strain sequencing project: providing services to taxonomists for standard genome sequencing and annotation.</title>
        <authorList>
            <consortium name="The Broad Institute Genomics Platform"/>
            <consortium name="The Broad Institute Genome Sequencing Center for Infectious Disease"/>
            <person name="Wu L."/>
            <person name="Ma J."/>
        </authorList>
    </citation>
    <scope>NUCLEOTIDE SEQUENCE [LARGE SCALE GENOMIC DNA]</scope>
    <source>
        <strain evidence="5">JCM 13319</strain>
    </source>
</reference>
<organism evidence="4 5">
    <name type="scientific">Brevibacterium picturae</name>
    <dbReference type="NCBI Taxonomy" id="260553"/>
    <lineage>
        <taxon>Bacteria</taxon>
        <taxon>Bacillati</taxon>
        <taxon>Actinomycetota</taxon>
        <taxon>Actinomycetes</taxon>
        <taxon>Micrococcales</taxon>
        <taxon>Brevibacteriaceae</taxon>
        <taxon>Brevibacterium</taxon>
    </lineage>
</organism>
<dbReference type="SUPFAM" id="SSF53756">
    <property type="entry name" value="UDP-Glycosyltransferase/glycogen phosphorylase"/>
    <property type="match status" value="1"/>
</dbReference>
<name>A0ABP4NBF9_9MICO</name>
<protein>
    <recommendedName>
        <fullName evidence="3">Glycosyl transferase family 1 domain-containing protein</fullName>
    </recommendedName>
</protein>
<dbReference type="Gene3D" id="3.40.50.2000">
    <property type="entry name" value="Glycogen Phosphorylase B"/>
    <property type="match status" value="3"/>
</dbReference>
<dbReference type="Proteomes" id="UP001501791">
    <property type="component" value="Unassembled WGS sequence"/>
</dbReference>
<gene>
    <name evidence="4" type="ORF">GCM10009691_36290</name>
</gene>
<evidence type="ECO:0000256" key="2">
    <source>
        <dbReference type="ARBA" id="ARBA00022679"/>
    </source>
</evidence>
<evidence type="ECO:0000313" key="5">
    <source>
        <dbReference type="Proteomes" id="UP001501791"/>
    </source>
</evidence>
<evidence type="ECO:0000259" key="3">
    <source>
        <dbReference type="Pfam" id="PF00534"/>
    </source>
</evidence>
<evidence type="ECO:0000313" key="4">
    <source>
        <dbReference type="EMBL" id="GAA1559042.1"/>
    </source>
</evidence>
<dbReference type="Pfam" id="PF00534">
    <property type="entry name" value="Glycos_transf_1"/>
    <property type="match status" value="1"/>
</dbReference>